<dbReference type="GO" id="GO:0000156">
    <property type="term" value="F:phosphorelay response regulator activity"/>
    <property type="evidence" value="ECO:0007669"/>
    <property type="project" value="TreeGrafter"/>
</dbReference>
<dbReference type="EMBL" id="JYNZ01000003">
    <property type="protein sequence ID" value="KXK26729.1"/>
    <property type="molecule type" value="Genomic_DNA"/>
</dbReference>
<dbReference type="Gene3D" id="3.30.565.10">
    <property type="entry name" value="Histidine kinase-like ATPase, C-terminal domain"/>
    <property type="match status" value="1"/>
</dbReference>
<protein>
    <recommendedName>
        <fullName evidence="2">histidine kinase</fullName>
        <ecNumber evidence="2">2.7.13.3</ecNumber>
    </recommendedName>
</protein>
<keyword evidence="4 6" id="KW-0418">Kinase</keyword>
<dbReference type="Proteomes" id="UP000070457">
    <property type="component" value="Unassembled WGS sequence"/>
</dbReference>
<gene>
    <name evidence="6" type="primary">senX3</name>
    <name evidence="6" type="ORF">TR69_WS6001000743</name>
</gene>
<dbReference type="PANTHER" id="PTHR42878">
    <property type="entry name" value="TWO-COMPONENT HISTIDINE KINASE"/>
    <property type="match status" value="1"/>
</dbReference>
<dbReference type="PROSITE" id="PS50109">
    <property type="entry name" value="HIS_KIN"/>
    <property type="match status" value="1"/>
</dbReference>
<evidence type="ECO:0000313" key="7">
    <source>
        <dbReference type="Proteomes" id="UP000070457"/>
    </source>
</evidence>
<evidence type="ECO:0000256" key="4">
    <source>
        <dbReference type="ARBA" id="ARBA00022777"/>
    </source>
</evidence>
<dbReference type="GO" id="GO:0007234">
    <property type="term" value="P:osmosensory signaling via phosphorelay pathway"/>
    <property type="evidence" value="ECO:0007669"/>
    <property type="project" value="TreeGrafter"/>
</dbReference>
<feature type="domain" description="Histidine kinase" evidence="5">
    <location>
        <begin position="253"/>
        <end position="466"/>
    </location>
</feature>
<keyword evidence="3 6" id="KW-0808">Transferase</keyword>
<dbReference type="InterPro" id="IPR005467">
    <property type="entry name" value="His_kinase_dom"/>
</dbReference>
<reference evidence="6 7" key="1">
    <citation type="submission" date="2015-02" db="EMBL/GenBank/DDBJ databases">
        <title>Improved understanding of the partial-nitritation anammox process through 23 genomes representing the majority of the microbial community.</title>
        <authorList>
            <person name="Speth D.R."/>
            <person name="In T Zandt M."/>
            <person name="Guerrero Cruz S."/>
            <person name="Jetten M.S."/>
            <person name="Dutilh B.E."/>
        </authorList>
    </citation>
    <scope>NUCLEOTIDE SEQUENCE [LARGE SCALE GENOMIC DNA]</scope>
    <source>
        <strain evidence="6">OLB20</strain>
    </source>
</reference>
<dbReference type="GO" id="GO:0030295">
    <property type="term" value="F:protein kinase activator activity"/>
    <property type="evidence" value="ECO:0007669"/>
    <property type="project" value="TreeGrafter"/>
</dbReference>
<dbReference type="SUPFAM" id="SSF55874">
    <property type="entry name" value="ATPase domain of HSP90 chaperone/DNA topoisomerase II/histidine kinase"/>
    <property type="match status" value="1"/>
</dbReference>
<evidence type="ECO:0000259" key="5">
    <source>
        <dbReference type="PROSITE" id="PS50109"/>
    </source>
</evidence>
<sequence length="466" mass="52266">MTETNQGTPVQQTTRESFIIRSPQELSTETMHNLQSHLIRTALRMTAQTDLQLIDTGELEDTLTGRRQVFSESLTLVSSALNRDRASVLEIYADEYGNHARIIYESVRSDNTHLTSEQVILPDVGSILSQAQSQSLRSGMLHMDRLDEHTHALLGAAAPGREVPQSLTVYPVPGTRPGRFLVLESYTQQVMLDPDDQEDAVNASILITEPLALMMNILDQHKDHMAARTDAARLRQQVAQMHRMLEEHRIGWHDVKNLLSSTTLLNYFLERTGNSPEALRSGLAEMQWVMQSMQIITEDIRSTDTLGEPELKLTDFDLKAMLTSTGNIFGTMRRTERSGHQIDSRIELPDGFTVHADKRRVMTAVFNLLNNAIGHTKDGGRISLSARTIDGLNNQILIAVTNEGNHFDEVIWQKLMAGERVSTRRSSGRGIHSVQQVVSMHGGSMFMMNHENPNRVSVGFRIPVKT</sequence>
<dbReference type="InterPro" id="IPR003594">
    <property type="entry name" value="HATPase_dom"/>
</dbReference>
<name>A0A136LYK0_9BACT</name>
<evidence type="ECO:0000313" key="6">
    <source>
        <dbReference type="EMBL" id="KXK26729.1"/>
    </source>
</evidence>
<dbReference type="InterPro" id="IPR036890">
    <property type="entry name" value="HATPase_C_sf"/>
</dbReference>
<dbReference type="EC" id="2.7.13.3" evidence="2"/>
<accession>A0A136LYK0</accession>
<organism evidence="6 7">
    <name type="scientific">candidate division WS6 bacterium OLB20</name>
    <dbReference type="NCBI Taxonomy" id="1617426"/>
    <lineage>
        <taxon>Bacteria</taxon>
        <taxon>Candidatus Dojkabacteria</taxon>
    </lineage>
</organism>
<dbReference type="GO" id="GO:0004673">
    <property type="term" value="F:protein histidine kinase activity"/>
    <property type="evidence" value="ECO:0007669"/>
    <property type="project" value="UniProtKB-EC"/>
</dbReference>
<evidence type="ECO:0000256" key="2">
    <source>
        <dbReference type="ARBA" id="ARBA00012438"/>
    </source>
</evidence>
<comment type="catalytic activity">
    <reaction evidence="1">
        <text>ATP + protein L-histidine = ADP + protein N-phospho-L-histidine.</text>
        <dbReference type="EC" id="2.7.13.3"/>
    </reaction>
</comment>
<dbReference type="PANTHER" id="PTHR42878:SF14">
    <property type="entry name" value="OSMOLARITY TWO-COMPONENT SYSTEM PROTEIN SSK1"/>
    <property type="match status" value="1"/>
</dbReference>
<evidence type="ECO:0000256" key="1">
    <source>
        <dbReference type="ARBA" id="ARBA00000085"/>
    </source>
</evidence>
<dbReference type="InterPro" id="IPR050351">
    <property type="entry name" value="BphY/WalK/GraS-like"/>
</dbReference>
<evidence type="ECO:0000256" key="3">
    <source>
        <dbReference type="ARBA" id="ARBA00022679"/>
    </source>
</evidence>
<dbReference type="SMART" id="SM00387">
    <property type="entry name" value="HATPase_c"/>
    <property type="match status" value="1"/>
</dbReference>
<comment type="caution">
    <text evidence="6">The sequence shown here is derived from an EMBL/GenBank/DDBJ whole genome shotgun (WGS) entry which is preliminary data.</text>
</comment>
<dbReference type="Pfam" id="PF02518">
    <property type="entry name" value="HATPase_c"/>
    <property type="match status" value="1"/>
</dbReference>
<dbReference type="AlphaFoldDB" id="A0A136LYK0"/>
<proteinExistence type="predicted"/>
<dbReference type="STRING" id="1617426.TR69_WS6001000743"/>